<protein>
    <recommendedName>
        <fullName evidence="3">Cytotoxic translational repressor of toxin-antitoxin stability system</fullName>
    </recommendedName>
</protein>
<evidence type="ECO:0008006" key="3">
    <source>
        <dbReference type="Google" id="ProtNLM"/>
    </source>
</evidence>
<dbReference type="RefSeq" id="WP_191895915.1">
    <property type="nucleotide sequence ID" value="NZ_BMQD01000011.1"/>
</dbReference>
<evidence type="ECO:0000313" key="2">
    <source>
        <dbReference type="Proteomes" id="UP000627984"/>
    </source>
</evidence>
<dbReference type="AlphaFoldDB" id="A0AA37BHY4"/>
<reference evidence="1" key="1">
    <citation type="journal article" date="2014" name="Int. J. Syst. Evol. Microbiol.">
        <title>Complete genome sequence of Corynebacterium casei LMG S-19264T (=DSM 44701T), isolated from a smear-ripened cheese.</title>
        <authorList>
            <consortium name="US DOE Joint Genome Institute (JGI-PGF)"/>
            <person name="Walter F."/>
            <person name="Albersmeier A."/>
            <person name="Kalinowski J."/>
            <person name="Ruckert C."/>
        </authorList>
    </citation>
    <scope>NUCLEOTIDE SEQUENCE</scope>
    <source>
        <strain evidence="1">JCM 3093</strain>
    </source>
</reference>
<sequence length="141" mass="16031">MTWPQATRAEHERFCLVEGWSPVRDARGRSGTHHVTYELRLPDGRILRTRISHPPDRTSYGRSLWSHILRDQLAVTEEDFWKCVKEGGKPDRGVPVVPAETLPADLVHLLITKVGLAEAEIARMTREAAIARLQLFWTDGV</sequence>
<proteinExistence type="predicted"/>
<name>A0AA37BHY4_9ACTN</name>
<dbReference type="Proteomes" id="UP000627984">
    <property type="component" value="Unassembled WGS sequence"/>
</dbReference>
<reference evidence="1" key="2">
    <citation type="submission" date="2022-09" db="EMBL/GenBank/DDBJ databases">
        <authorList>
            <person name="Sun Q."/>
            <person name="Ohkuma M."/>
        </authorList>
    </citation>
    <scope>NUCLEOTIDE SEQUENCE</scope>
    <source>
        <strain evidence="1">JCM 3093</strain>
    </source>
</reference>
<accession>A0AA37BHY4</accession>
<evidence type="ECO:0000313" key="1">
    <source>
        <dbReference type="EMBL" id="GGK74949.1"/>
    </source>
</evidence>
<dbReference type="EMBL" id="BMQD01000011">
    <property type="protein sequence ID" value="GGK74949.1"/>
    <property type="molecule type" value="Genomic_DNA"/>
</dbReference>
<comment type="caution">
    <text evidence="1">The sequence shown here is derived from an EMBL/GenBank/DDBJ whole genome shotgun (WGS) entry which is preliminary data.</text>
</comment>
<organism evidence="1 2">
    <name type="scientific">Planomonospora parontospora</name>
    <dbReference type="NCBI Taxonomy" id="58119"/>
    <lineage>
        <taxon>Bacteria</taxon>
        <taxon>Bacillati</taxon>
        <taxon>Actinomycetota</taxon>
        <taxon>Actinomycetes</taxon>
        <taxon>Streptosporangiales</taxon>
        <taxon>Streptosporangiaceae</taxon>
        <taxon>Planomonospora</taxon>
    </lineage>
</organism>
<gene>
    <name evidence="1" type="ORF">GCM10010126_37820</name>
</gene>